<name>A0A8J2KAH8_9HEXA</name>
<accession>A0A8J2KAH8</accession>
<keyword evidence="2" id="KW-1185">Reference proteome</keyword>
<proteinExistence type="predicted"/>
<dbReference type="Proteomes" id="UP000708208">
    <property type="component" value="Unassembled WGS sequence"/>
</dbReference>
<organism evidence="1 2">
    <name type="scientific">Allacma fusca</name>
    <dbReference type="NCBI Taxonomy" id="39272"/>
    <lineage>
        <taxon>Eukaryota</taxon>
        <taxon>Metazoa</taxon>
        <taxon>Ecdysozoa</taxon>
        <taxon>Arthropoda</taxon>
        <taxon>Hexapoda</taxon>
        <taxon>Collembola</taxon>
        <taxon>Symphypleona</taxon>
        <taxon>Sminthuridae</taxon>
        <taxon>Allacma</taxon>
    </lineage>
</organism>
<dbReference type="AlphaFoldDB" id="A0A8J2KAH8"/>
<reference evidence="1" key="1">
    <citation type="submission" date="2021-06" db="EMBL/GenBank/DDBJ databases">
        <authorList>
            <person name="Hodson N. C."/>
            <person name="Mongue J. A."/>
            <person name="Jaron S. K."/>
        </authorList>
    </citation>
    <scope>NUCLEOTIDE SEQUENCE</scope>
</reference>
<sequence>ECKVFERQDVTLHAVASV</sequence>
<protein>
    <submittedName>
        <fullName evidence="1">Uncharacterized protein</fullName>
    </submittedName>
</protein>
<evidence type="ECO:0000313" key="1">
    <source>
        <dbReference type="EMBL" id="CAG7731656.1"/>
    </source>
</evidence>
<feature type="non-terminal residue" evidence="1">
    <location>
        <position position="1"/>
    </location>
</feature>
<comment type="caution">
    <text evidence="1">The sequence shown here is derived from an EMBL/GenBank/DDBJ whole genome shotgun (WGS) entry which is preliminary data.</text>
</comment>
<dbReference type="EMBL" id="CAJVCH010217007">
    <property type="protein sequence ID" value="CAG7731656.1"/>
    <property type="molecule type" value="Genomic_DNA"/>
</dbReference>
<evidence type="ECO:0000313" key="2">
    <source>
        <dbReference type="Proteomes" id="UP000708208"/>
    </source>
</evidence>
<gene>
    <name evidence="1" type="ORF">AFUS01_LOCUS20232</name>
</gene>